<feature type="compositionally biased region" description="Low complexity" evidence="1">
    <location>
        <begin position="28"/>
        <end position="42"/>
    </location>
</feature>
<evidence type="ECO:0000313" key="4">
    <source>
        <dbReference type="Proteomes" id="UP001305647"/>
    </source>
</evidence>
<name>A0AAN6Q125_9PEZI</name>
<dbReference type="AlphaFoldDB" id="A0AAN6Q125"/>
<dbReference type="EMBL" id="MU863635">
    <property type="protein sequence ID" value="KAK4101498.1"/>
    <property type="molecule type" value="Genomic_DNA"/>
</dbReference>
<feature type="chain" id="PRO_5042880823" evidence="2">
    <location>
        <begin position="25"/>
        <end position="230"/>
    </location>
</feature>
<accession>A0AAN6Q125</accession>
<organism evidence="3 4">
    <name type="scientific">Parathielavia hyrcaniae</name>
    <dbReference type="NCBI Taxonomy" id="113614"/>
    <lineage>
        <taxon>Eukaryota</taxon>
        <taxon>Fungi</taxon>
        <taxon>Dikarya</taxon>
        <taxon>Ascomycota</taxon>
        <taxon>Pezizomycotina</taxon>
        <taxon>Sordariomycetes</taxon>
        <taxon>Sordariomycetidae</taxon>
        <taxon>Sordariales</taxon>
        <taxon>Chaetomiaceae</taxon>
        <taxon>Parathielavia</taxon>
    </lineage>
</organism>
<comment type="caution">
    <text evidence="3">The sequence shown here is derived from an EMBL/GenBank/DDBJ whole genome shotgun (WGS) entry which is preliminary data.</text>
</comment>
<gene>
    <name evidence="3" type="ORF">N658DRAFT_486158</name>
</gene>
<sequence>MRIARLQWWLFGAMCCLPGSAVEATKKGAGSSGSNLGSRGSSNGSGSGEQGDYCSFDPYLAGLYASLPSHLYTTSPPAECWVGDKRCAGPYYVGKTTVEYRLDTGQGEHLRNESGCGIQGSNTTSREVLLGVAALGPQYDIDGLTNTFILGFDAFRPAGIPVNDDVDPNNWSGCYSFPWIIHFATTSRHQWNFVGEVTDARDRYHWSSLRLMSPQPCISTEPTWATDRRL</sequence>
<evidence type="ECO:0000313" key="3">
    <source>
        <dbReference type="EMBL" id="KAK4101498.1"/>
    </source>
</evidence>
<keyword evidence="4" id="KW-1185">Reference proteome</keyword>
<reference evidence="3" key="1">
    <citation type="journal article" date="2023" name="Mol. Phylogenet. Evol.">
        <title>Genome-scale phylogeny and comparative genomics of the fungal order Sordariales.</title>
        <authorList>
            <person name="Hensen N."/>
            <person name="Bonometti L."/>
            <person name="Westerberg I."/>
            <person name="Brannstrom I.O."/>
            <person name="Guillou S."/>
            <person name="Cros-Aarteil S."/>
            <person name="Calhoun S."/>
            <person name="Haridas S."/>
            <person name="Kuo A."/>
            <person name="Mondo S."/>
            <person name="Pangilinan J."/>
            <person name="Riley R."/>
            <person name="LaButti K."/>
            <person name="Andreopoulos B."/>
            <person name="Lipzen A."/>
            <person name="Chen C."/>
            <person name="Yan M."/>
            <person name="Daum C."/>
            <person name="Ng V."/>
            <person name="Clum A."/>
            <person name="Steindorff A."/>
            <person name="Ohm R.A."/>
            <person name="Martin F."/>
            <person name="Silar P."/>
            <person name="Natvig D.O."/>
            <person name="Lalanne C."/>
            <person name="Gautier V."/>
            <person name="Ament-Velasquez S.L."/>
            <person name="Kruys A."/>
            <person name="Hutchinson M.I."/>
            <person name="Powell A.J."/>
            <person name="Barry K."/>
            <person name="Miller A.N."/>
            <person name="Grigoriev I.V."/>
            <person name="Debuchy R."/>
            <person name="Gladieux P."/>
            <person name="Hiltunen Thoren M."/>
            <person name="Johannesson H."/>
        </authorList>
    </citation>
    <scope>NUCLEOTIDE SEQUENCE</scope>
    <source>
        <strain evidence="3">CBS 757.83</strain>
    </source>
</reference>
<evidence type="ECO:0000256" key="1">
    <source>
        <dbReference type="SAM" id="MobiDB-lite"/>
    </source>
</evidence>
<evidence type="ECO:0000256" key="2">
    <source>
        <dbReference type="SAM" id="SignalP"/>
    </source>
</evidence>
<feature type="signal peptide" evidence="2">
    <location>
        <begin position="1"/>
        <end position="24"/>
    </location>
</feature>
<reference evidence="3" key="2">
    <citation type="submission" date="2023-05" db="EMBL/GenBank/DDBJ databases">
        <authorList>
            <consortium name="Lawrence Berkeley National Laboratory"/>
            <person name="Steindorff A."/>
            <person name="Hensen N."/>
            <person name="Bonometti L."/>
            <person name="Westerberg I."/>
            <person name="Brannstrom I.O."/>
            <person name="Guillou S."/>
            <person name="Cros-Aarteil S."/>
            <person name="Calhoun S."/>
            <person name="Haridas S."/>
            <person name="Kuo A."/>
            <person name="Mondo S."/>
            <person name="Pangilinan J."/>
            <person name="Riley R."/>
            <person name="Labutti K."/>
            <person name="Andreopoulos B."/>
            <person name="Lipzen A."/>
            <person name="Chen C."/>
            <person name="Yanf M."/>
            <person name="Daum C."/>
            <person name="Ng V."/>
            <person name="Clum A."/>
            <person name="Ohm R."/>
            <person name="Martin F."/>
            <person name="Silar P."/>
            <person name="Natvig D."/>
            <person name="Lalanne C."/>
            <person name="Gautier V."/>
            <person name="Ament-Velasquez S.L."/>
            <person name="Kruys A."/>
            <person name="Hutchinson M.I."/>
            <person name="Powell A.J."/>
            <person name="Barry K."/>
            <person name="Miller A.N."/>
            <person name="Grigoriev I.V."/>
            <person name="Debuchy R."/>
            <person name="Gladieux P."/>
            <person name="Thoren M.H."/>
            <person name="Johannesson H."/>
        </authorList>
    </citation>
    <scope>NUCLEOTIDE SEQUENCE</scope>
    <source>
        <strain evidence="3">CBS 757.83</strain>
    </source>
</reference>
<protein>
    <submittedName>
        <fullName evidence="3">Uncharacterized protein</fullName>
    </submittedName>
</protein>
<dbReference type="Proteomes" id="UP001305647">
    <property type="component" value="Unassembled WGS sequence"/>
</dbReference>
<feature type="region of interest" description="Disordered" evidence="1">
    <location>
        <begin position="28"/>
        <end position="49"/>
    </location>
</feature>
<keyword evidence="2" id="KW-0732">Signal</keyword>
<proteinExistence type="predicted"/>